<dbReference type="AlphaFoldDB" id="B0DTZ4"/>
<dbReference type="HOGENOM" id="CLU_1594828_0_0_1"/>
<dbReference type="GeneID" id="6083038"/>
<accession>B0DTZ4</accession>
<evidence type="ECO:0000256" key="1">
    <source>
        <dbReference type="SAM" id="MobiDB-lite"/>
    </source>
</evidence>
<feature type="region of interest" description="Disordered" evidence="1">
    <location>
        <begin position="1"/>
        <end position="53"/>
    </location>
</feature>
<gene>
    <name evidence="2" type="ORF">LACBIDRAFT_332754</name>
</gene>
<evidence type="ECO:0000313" key="2">
    <source>
        <dbReference type="EMBL" id="EDR01997.1"/>
    </source>
</evidence>
<evidence type="ECO:0000313" key="3">
    <source>
        <dbReference type="Proteomes" id="UP000001194"/>
    </source>
</evidence>
<keyword evidence="3" id="KW-1185">Reference proteome</keyword>
<dbReference type="Proteomes" id="UP000001194">
    <property type="component" value="Unassembled WGS sequence"/>
</dbReference>
<dbReference type="EMBL" id="DS547134">
    <property type="protein sequence ID" value="EDR01997.1"/>
    <property type="molecule type" value="Genomic_DNA"/>
</dbReference>
<dbReference type="InParanoid" id="B0DTZ4"/>
<protein>
    <submittedName>
        <fullName evidence="2">Predicted protein</fullName>
    </submittedName>
</protein>
<dbReference type="KEGG" id="lbc:LACBIDRAFT_332754"/>
<sequence length="167" mass="17195">MPLTPQKLLPRNAGAGPLLSPTRQSSQPALDAGADVPPVPVDPTWDSSVAPDFDAPASEVQAGDVNSTVSIMPKADNDGQSHTRAVIKKGKAVTACNGPICQSQPAKEPVRNCVTCAFEFCKKCCLAYQSAIGRLCAQHPPPVTLGVGATPSHAELSLDTPTAAGND</sequence>
<name>B0DTZ4_LACBS</name>
<dbReference type="RefSeq" id="XP_001887388.1">
    <property type="nucleotide sequence ID" value="XM_001887353.1"/>
</dbReference>
<proteinExistence type="predicted"/>
<dbReference type="OrthoDB" id="3070933at2759"/>
<feature type="region of interest" description="Disordered" evidence="1">
    <location>
        <begin position="148"/>
        <end position="167"/>
    </location>
</feature>
<reference evidence="2 3" key="1">
    <citation type="journal article" date="2008" name="Nature">
        <title>The genome of Laccaria bicolor provides insights into mycorrhizal symbiosis.</title>
        <authorList>
            <person name="Martin F."/>
            <person name="Aerts A."/>
            <person name="Ahren D."/>
            <person name="Brun A."/>
            <person name="Danchin E.G.J."/>
            <person name="Duchaussoy F."/>
            <person name="Gibon J."/>
            <person name="Kohler A."/>
            <person name="Lindquist E."/>
            <person name="Pereda V."/>
            <person name="Salamov A."/>
            <person name="Shapiro H.J."/>
            <person name="Wuyts J."/>
            <person name="Blaudez D."/>
            <person name="Buee M."/>
            <person name="Brokstein P."/>
            <person name="Canbaeck B."/>
            <person name="Cohen D."/>
            <person name="Courty P.E."/>
            <person name="Coutinho P.M."/>
            <person name="Delaruelle C."/>
            <person name="Detter J.C."/>
            <person name="Deveau A."/>
            <person name="DiFazio S."/>
            <person name="Duplessis S."/>
            <person name="Fraissinet-Tachet L."/>
            <person name="Lucic E."/>
            <person name="Frey-Klett P."/>
            <person name="Fourrey C."/>
            <person name="Feussner I."/>
            <person name="Gay G."/>
            <person name="Grimwood J."/>
            <person name="Hoegger P.J."/>
            <person name="Jain P."/>
            <person name="Kilaru S."/>
            <person name="Labbe J."/>
            <person name="Lin Y.C."/>
            <person name="Legue V."/>
            <person name="Le Tacon F."/>
            <person name="Marmeisse R."/>
            <person name="Melayah D."/>
            <person name="Montanini B."/>
            <person name="Muratet M."/>
            <person name="Nehls U."/>
            <person name="Niculita-Hirzel H."/>
            <person name="Oudot-Le Secq M.P."/>
            <person name="Peter M."/>
            <person name="Quesneville H."/>
            <person name="Rajashekar B."/>
            <person name="Reich M."/>
            <person name="Rouhier N."/>
            <person name="Schmutz J."/>
            <person name="Yin T."/>
            <person name="Chalot M."/>
            <person name="Henrissat B."/>
            <person name="Kuees U."/>
            <person name="Lucas S."/>
            <person name="Van de Peer Y."/>
            <person name="Podila G.K."/>
            <person name="Polle A."/>
            <person name="Pukkila P.J."/>
            <person name="Richardson P.M."/>
            <person name="Rouze P."/>
            <person name="Sanders I.R."/>
            <person name="Stajich J.E."/>
            <person name="Tunlid A."/>
            <person name="Tuskan G."/>
            <person name="Grigoriev I.V."/>
        </authorList>
    </citation>
    <scope>NUCLEOTIDE SEQUENCE [LARGE SCALE GENOMIC DNA]</scope>
    <source>
        <strain evidence="3">S238N-H82 / ATCC MYA-4686</strain>
    </source>
</reference>
<organism evidence="3">
    <name type="scientific">Laccaria bicolor (strain S238N-H82 / ATCC MYA-4686)</name>
    <name type="common">Bicoloured deceiver</name>
    <name type="synonym">Laccaria laccata var. bicolor</name>
    <dbReference type="NCBI Taxonomy" id="486041"/>
    <lineage>
        <taxon>Eukaryota</taxon>
        <taxon>Fungi</taxon>
        <taxon>Dikarya</taxon>
        <taxon>Basidiomycota</taxon>
        <taxon>Agaricomycotina</taxon>
        <taxon>Agaricomycetes</taxon>
        <taxon>Agaricomycetidae</taxon>
        <taxon>Agaricales</taxon>
        <taxon>Agaricineae</taxon>
        <taxon>Hydnangiaceae</taxon>
        <taxon>Laccaria</taxon>
    </lineage>
</organism>